<keyword evidence="2" id="KW-1185">Reference proteome</keyword>
<name>A0A9K3DRN7_HELAN</name>
<dbReference type="AlphaFoldDB" id="A0A9K3DRN7"/>
<reference evidence="1" key="1">
    <citation type="journal article" date="2017" name="Nature">
        <title>The sunflower genome provides insights into oil metabolism, flowering and Asterid evolution.</title>
        <authorList>
            <person name="Badouin H."/>
            <person name="Gouzy J."/>
            <person name="Grassa C.J."/>
            <person name="Murat F."/>
            <person name="Staton S.E."/>
            <person name="Cottret L."/>
            <person name="Lelandais-Briere C."/>
            <person name="Owens G.L."/>
            <person name="Carrere S."/>
            <person name="Mayjonade B."/>
            <person name="Legrand L."/>
            <person name="Gill N."/>
            <person name="Kane N.C."/>
            <person name="Bowers J.E."/>
            <person name="Hubner S."/>
            <person name="Bellec A."/>
            <person name="Berard A."/>
            <person name="Berges H."/>
            <person name="Blanchet N."/>
            <person name="Boniface M.C."/>
            <person name="Brunel D."/>
            <person name="Catrice O."/>
            <person name="Chaidir N."/>
            <person name="Claudel C."/>
            <person name="Donnadieu C."/>
            <person name="Faraut T."/>
            <person name="Fievet G."/>
            <person name="Helmstetter N."/>
            <person name="King M."/>
            <person name="Knapp S.J."/>
            <person name="Lai Z."/>
            <person name="Le Paslier M.C."/>
            <person name="Lippi Y."/>
            <person name="Lorenzon L."/>
            <person name="Mandel J.R."/>
            <person name="Marage G."/>
            <person name="Marchand G."/>
            <person name="Marquand E."/>
            <person name="Bret-Mestries E."/>
            <person name="Morien E."/>
            <person name="Nambeesan S."/>
            <person name="Nguyen T."/>
            <person name="Pegot-Espagnet P."/>
            <person name="Pouilly N."/>
            <person name="Raftis F."/>
            <person name="Sallet E."/>
            <person name="Schiex T."/>
            <person name="Thomas J."/>
            <person name="Vandecasteele C."/>
            <person name="Vares D."/>
            <person name="Vear F."/>
            <person name="Vautrin S."/>
            <person name="Crespi M."/>
            <person name="Mangin B."/>
            <person name="Burke J.M."/>
            <person name="Salse J."/>
            <person name="Munos S."/>
            <person name="Vincourt P."/>
            <person name="Rieseberg L.H."/>
            <person name="Langlade N.B."/>
        </authorList>
    </citation>
    <scope>NUCLEOTIDE SEQUENCE</scope>
    <source>
        <tissue evidence="1">Leaves</tissue>
    </source>
</reference>
<dbReference type="Proteomes" id="UP000215914">
    <property type="component" value="Unassembled WGS sequence"/>
</dbReference>
<proteinExistence type="predicted"/>
<organism evidence="1 2">
    <name type="scientific">Helianthus annuus</name>
    <name type="common">Common sunflower</name>
    <dbReference type="NCBI Taxonomy" id="4232"/>
    <lineage>
        <taxon>Eukaryota</taxon>
        <taxon>Viridiplantae</taxon>
        <taxon>Streptophyta</taxon>
        <taxon>Embryophyta</taxon>
        <taxon>Tracheophyta</taxon>
        <taxon>Spermatophyta</taxon>
        <taxon>Magnoliopsida</taxon>
        <taxon>eudicotyledons</taxon>
        <taxon>Gunneridae</taxon>
        <taxon>Pentapetalae</taxon>
        <taxon>asterids</taxon>
        <taxon>campanulids</taxon>
        <taxon>Asterales</taxon>
        <taxon>Asteraceae</taxon>
        <taxon>Asteroideae</taxon>
        <taxon>Heliantheae alliance</taxon>
        <taxon>Heliantheae</taxon>
        <taxon>Helianthus</taxon>
    </lineage>
</organism>
<gene>
    <name evidence="1" type="ORF">HanXRQr2_Chr16g0738571</name>
</gene>
<evidence type="ECO:0000313" key="1">
    <source>
        <dbReference type="EMBL" id="KAF5759212.1"/>
    </source>
</evidence>
<dbReference type="EMBL" id="MNCJ02000331">
    <property type="protein sequence ID" value="KAF5759212.1"/>
    <property type="molecule type" value="Genomic_DNA"/>
</dbReference>
<reference evidence="1" key="2">
    <citation type="submission" date="2020-06" db="EMBL/GenBank/DDBJ databases">
        <title>Helianthus annuus Genome sequencing and assembly Release 2.</title>
        <authorList>
            <person name="Gouzy J."/>
            <person name="Langlade N."/>
            <person name="Munos S."/>
        </authorList>
    </citation>
    <scope>NUCLEOTIDE SEQUENCE</scope>
    <source>
        <tissue evidence="1">Leaves</tissue>
    </source>
</reference>
<protein>
    <submittedName>
        <fullName evidence="1">Uncharacterized protein</fullName>
    </submittedName>
</protein>
<evidence type="ECO:0000313" key="2">
    <source>
        <dbReference type="Proteomes" id="UP000215914"/>
    </source>
</evidence>
<sequence length="58" mass="6518">MSLKYTDGPCGLLRFWICSPASQKYTDGPRGLHFITYESPANKSKGFNRSKLGTKYVT</sequence>
<comment type="caution">
    <text evidence="1">The sequence shown here is derived from an EMBL/GenBank/DDBJ whole genome shotgun (WGS) entry which is preliminary data.</text>
</comment>
<accession>A0A9K3DRN7</accession>
<dbReference type="Gramene" id="mRNA:HanXRQr2_Chr16g0738571">
    <property type="protein sequence ID" value="CDS:HanXRQr2_Chr16g0738571.1"/>
    <property type="gene ID" value="HanXRQr2_Chr16g0738571"/>
</dbReference>